<feature type="signal peptide" evidence="2">
    <location>
        <begin position="1"/>
        <end position="23"/>
    </location>
</feature>
<dbReference type="Gene3D" id="2.60.40.1210">
    <property type="entry name" value="Cellobiose dehydrogenase, cytochrome domain"/>
    <property type="match status" value="1"/>
</dbReference>
<dbReference type="InterPro" id="IPR036188">
    <property type="entry name" value="FAD/NAD-bd_sf"/>
</dbReference>
<dbReference type="GO" id="GO:0050660">
    <property type="term" value="F:flavin adenine dinucleotide binding"/>
    <property type="evidence" value="ECO:0007669"/>
    <property type="project" value="InterPro"/>
</dbReference>
<dbReference type="PhylomeDB" id="B0XVQ8"/>
<dbReference type="Proteomes" id="UP000001699">
    <property type="component" value="Unassembled WGS sequence"/>
</dbReference>
<dbReference type="InterPro" id="IPR007867">
    <property type="entry name" value="GMC_OxRtase_C"/>
</dbReference>
<feature type="domain" description="Glucose-methanol-choline oxidoreductase C-terminal" evidence="4">
    <location>
        <begin position="662"/>
        <end position="793"/>
    </location>
</feature>
<keyword evidence="7" id="KW-1185">Reference proteome</keyword>
<dbReference type="Gene3D" id="3.30.410.10">
    <property type="entry name" value="Cholesterol Oxidase, domain 2"/>
    <property type="match status" value="1"/>
</dbReference>
<dbReference type="OrthoDB" id="413885at2759"/>
<evidence type="ECO:0000259" key="5">
    <source>
        <dbReference type="Pfam" id="PF16010"/>
    </source>
</evidence>
<dbReference type="Pfam" id="PF16010">
    <property type="entry name" value="CDH-cyt"/>
    <property type="match status" value="1"/>
</dbReference>
<dbReference type="FunFam" id="2.60.40.1210:FF:000004">
    <property type="entry name" value="Cellobiose dehydrogenase"/>
    <property type="match status" value="1"/>
</dbReference>
<dbReference type="GO" id="GO:0016614">
    <property type="term" value="F:oxidoreductase activity, acting on CH-OH group of donors"/>
    <property type="evidence" value="ECO:0007669"/>
    <property type="project" value="InterPro"/>
</dbReference>
<proteinExistence type="inferred from homology"/>
<dbReference type="CDD" id="cd09630">
    <property type="entry name" value="CDH_like_cytochrome"/>
    <property type="match status" value="1"/>
</dbReference>
<evidence type="ECO:0000313" key="6">
    <source>
        <dbReference type="EMBL" id="EDP55266.1"/>
    </source>
</evidence>
<accession>B0XVQ8</accession>
<evidence type="ECO:0000259" key="4">
    <source>
        <dbReference type="Pfam" id="PF05199"/>
    </source>
</evidence>
<dbReference type="SUPFAM" id="SSF49344">
    <property type="entry name" value="CBD9-like"/>
    <property type="match status" value="1"/>
</dbReference>
<dbReference type="InterPro" id="IPR015920">
    <property type="entry name" value="Cellobiose_DH-like_cyt"/>
</dbReference>
<dbReference type="Pfam" id="PF00732">
    <property type="entry name" value="GMC_oxred_N"/>
    <property type="match status" value="1"/>
</dbReference>
<organism evidence="6 7">
    <name type="scientific">Aspergillus fumigatus (strain CBS 144.89 / FGSC A1163 / CEA10)</name>
    <name type="common">Neosartorya fumigata</name>
    <dbReference type="NCBI Taxonomy" id="451804"/>
    <lineage>
        <taxon>Eukaryota</taxon>
        <taxon>Fungi</taxon>
        <taxon>Dikarya</taxon>
        <taxon>Ascomycota</taxon>
        <taxon>Pezizomycotina</taxon>
        <taxon>Eurotiomycetes</taxon>
        <taxon>Eurotiomycetidae</taxon>
        <taxon>Eurotiales</taxon>
        <taxon>Aspergillaceae</taxon>
        <taxon>Aspergillus</taxon>
        <taxon>Aspergillus subgen. Fumigati</taxon>
    </lineage>
</organism>
<dbReference type="AlphaFoldDB" id="B0XVQ8"/>
<protein>
    <submittedName>
        <fullName evidence="6">Cellobiose dehydrogenase</fullName>
    </submittedName>
</protein>
<evidence type="ECO:0000256" key="1">
    <source>
        <dbReference type="ARBA" id="ARBA00010790"/>
    </source>
</evidence>
<keyword evidence="2" id="KW-0732">Signal</keyword>
<evidence type="ECO:0000256" key="2">
    <source>
        <dbReference type="SAM" id="SignalP"/>
    </source>
</evidence>
<reference evidence="6 7" key="1">
    <citation type="journal article" date="2008" name="PLoS Genet.">
        <title>Genomic islands in the pathogenic filamentous fungus Aspergillus fumigatus.</title>
        <authorList>
            <person name="Fedorova N.D."/>
            <person name="Khaldi N."/>
            <person name="Joardar V.S."/>
            <person name="Maiti R."/>
            <person name="Amedeo P."/>
            <person name="Anderson M.J."/>
            <person name="Crabtree J."/>
            <person name="Silva J.C."/>
            <person name="Badger J.H."/>
            <person name="Albarraq A."/>
            <person name="Angiuoli S."/>
            <person name="Bussey H."/>
            <person name="Bowyer P."/>
            <person name="Cotty P.J."/>
            <person name="Dyer P.S."/>
            <person name="Egan A."/>
            <person name="Galens K."/>
            <person name="Fraser-Liggett C.M."/>
            <person name="Haas B.J."/>
            <person name="Inman J.M."/>
            <person name="Kent R."/>
            <person name="Lemieux S."/>
            <person name="Malavazi I."/>
            <person name="Orvis J."/>
            <person name="Roemer T."/>
            <person name="Ronning C.M."/>
            <person name="Sundaram J.P."/>
            <person name="Sutton G."/>
            <person name="Turner G."/>
            <person name="Venter J.C."/>
            <person name="White O.R."/>
            <person name="Whitty B.R."/>
            <person name="Youngman P."/>
            <person name="Wolfe K.H."/>
            <person name="Goldman G.H."/>
            <person name="Wortman J.R."/>
            <person name="Jiang B."/>
            <person name="Denning D.W."/>
            <person name="Nierman W.C."/>
        </authorList>
    </citation>
    <scope>NUCLEOTIDE SEQUENCE [LARGE SCALE GENOMIC DNA]</scope>
    <source>
        <strain evidence="7">CBS 144.89 / FGSC A1163 / CEA10</strain>
    </source>
</reference>
<comment type="similarity">
    <text evidence="1">Belongs to the GMC oxidoreductase family.</text>
</comment>
<dbReference type="InterPro" id="IPR000172">
    <property type="entry name" value="GMC_OxRdtase_N"/>
</dbReference>
<dbReference type="SUPFAM" id="SSF51905">
    <property type="entry name" value="FAD/NAD(P)-binding domain"/>
    <property type="match status" value="1"/>
</dbReference>
<feature type="domain" description="Cellobiose dehydrogenase-like cytochrome" evidence="5">
    <location>
        <begin position="31"/>
        <end position="231"/>
    </location>
</feature>
<dbReference type="EMBL" id="DS499595">
    <property type="protein sequence ID" value="EDP55266.1"/>
    <property type="molecule type" value="Genomic_DNA"/>
</dbReference>
<evidence type="ECO:0000259" key="3">
    <source>
        <dbReference type="Pfam" id="PF00732"/>
    </source>
</evidence>
<dbReference type="HOGENOM" id="CLU_011025_0_0_1"/>
<dbReference type="SUPFAM" id="SSF54373">
    <property type="entry name" value="FAD-linked reductases, C-terminal domain"/>
    <property type="match status" value="1"/>
</dbReference>
<dbReference type="InterPro" id="IPR053208">
    <property type="entry name" value="GMC_Oxidoreductase_CD"/>
</dbReference>
<feature type="domain" description="Glucose-methanol-choline oxidoreductase N-terminal" evidence="3">
    <location>
        <begin position="266"/>
        <end position="567"/>
    </location>
</feature>
<feature type="chain" id="PRO_5002760660" evidence="2">
    <location>
        <begin position="24"/>
        <end position="805"/>
    </location>
</feature>
<sequence length="805" mass="85527">MKLFNRLSAAFLAASIVLEPCWAQSSTPVVYTDPATGIIFDTWTVPTSQTAGGLTFGVALPSTALTTDATEFIGYLVCPLADCKKKKKQCASTDATKTGWCGISLKGGMTSNLLLMAWPYEGEILTSFRFSSGYAMPDVYAGNATLTQISSAVNATHYTLLFRCQGCLAWNHNGVTGSAPTSAKQLVLGWAQAVAAPGNPSCPGEITLQQHDAQGIWVAKLDASAASASYEAWAALANKTVPGHCSGGGGGTGPVGVPVPPGTTFDYVVVGGGAGGIVVADRLSEAGHSVLLIEKGPPSTGRWGGTMKPDWLVGTNLTRFDVPGLCNQIWHDSAGIACDDIDQMAGCVLGGGTAVNAALWWKPYPLDWTYNFPAGWQAEDMVSPTNRVFNRIPWTVRPSADGKIYMQQGYSVIAGGLQAAGWQELTLNDNPSAKNHTYGHTPYMFSHGERGGPLATYLVSASERNNFKLWMNTTVKRVVRTADGHVTGVEVEPFLDGGYEGVVNVTAKTGRVVLSAGTFGSARILMRSGIGPSDQLEIVKSSSDGPTMIDESAWINLPVGMNLVDHVNTDTVATHPDIVFYDFYAAYDDPIQSDASSYLISDNRIGILTQSAPNIGPIFFDEIRGADGITRQIQWTARMEGGHGTPDDHAVVMSQYLGRGSTSRGRMTITANLDTVVSTLPYLRDQHDVDAVIQGLVNLQNALKGVGLNWTYPAPNITAEEFVNTMEITASTRRANHWLGTCKMGTDDGRTGGTAVVDTNTKVYGTDNLFVVDGSIFPGMVTSNPSAYIAIAAERAADRILALAT</sequence>
<name>B0XVQ8_ASPFC</name>
<evidence type="ECO:0000313" key="7">
    <source>
        <dbReference type="Proteomes" id="UP000001699"/>
    </source>
</evidence>
<dbReference type="Pfam" id="PF05199">
    <property type="entry name" value="GMC_oxred_C"/>
    <property type="match status" value="1"/>
</dbReference>
<dbReference type="PANTHER" id="PTHR47190">
    <property type="entry name" value="DEHYDROGENASE, PUTATIVE-RELATED"/>
    <property type="match status" value="1"/>
</dbReference>
<gene>
    <name evidence="6" type="ORF">AFUB_033310</name>
</gene>
<dbReference type="Gene3D" id="3.50.50.60">
    <property type="entry name" value="FAD/NAD(P)-binding domain"/>
    <property type="match status" value="1"/>
</dbReference>
<dbReference type="PANTHER" id="PTHR47190:SF2">
    <property type="entry name" value="CELLOBIOSE DEHYDROGENASE (AFU_ORTHOLOGUE AFUA_2G17620)"/>
    <property type="match status" value="1"/>
</dbReference>